<dbReference type="InterPro" id="IPR019933">
    <property type="entry name" value="DivIVA_domain"/>
</dbReference>
<feature type="compositionally biased region" description="Pro residues" evidence="9">
    <location>
        <begin position="83"/>
        <end position="99"/>
    </location>
</feature>
<evidence type="ECO:0000256" key="2">
    <source>
        <dbReference type="ARBA" id="ARBA00009008"/>
    </source>
</evidence>
<dbReference type="EMBL" id="BAAAME010000002">
    <property type="protein sequence ID" value="GAA1733149.1"/>
    <property type="molecule type" value="Genomic_DNA"/>
</dbReference>
<reference evidence="10 11" key="1">
    <citation type="journal article" date="2019" name="Int. J. Syst. Evol. Microbiol.">
        <title>The Global Catalogue of Microorganisms (GCM) 10K type strain sequencing project: providing services to taxonomists for standard genome sequencing and annotation.</title>
        <authorList>
            <consortium name="The Broad Institute Genomics Platform"/>
            <consortium name="The Broad Institute Genome Sequencing Center for Infectious Disease"/>
            <person name="Wu L."/>
            <person name="Ma J."/>
        </authorList>
    </citation>
    <scope>NUCLEOTIDE SEQUENCE [LARGE SCALE GENOMIC DNA]</scope>
    <source>
        <strain evidence="10 11">JCM 13518</strain>
    </source>
</reference>
<evidence type="ECO:0000256" key="5">
    <source>
        <dbReference type="ARBA" id="ARBA00022618"/>
    </source>
</evidence>
<feature type="region of interest" description="Disordered" evidence="9">
    <location>
        <begin position="222"/>
        <end position="271"/>
    </location>
</feature>
<dbReference type="Proteomes" id="UP001501057">
    <property type="component" value="Unassembled WGS sequence"/>
</dbReference>
<accession>A0ABN2JNM2</accession>
<evidence type="ECO:0000256" key="7">
    <source>
        <dbReference type="ARBA" id="ARBA00023306"/>
    </source>
</evidence>
<feature type="compositionally biased region" description="Polar residues" evidence="9">
    <location>
        <begin position="222"/>
        <end position="232"/>
    </location>
</feature>
<feature type="compositionally biased region" description="Pro residues" evidence="9">
    <location>
        <begin position="67"/>
        <end position="77"/>
    </location>
</feature>
<dbReference type="RefSeq" id="WP_344198847.1">
    <property type="nucleotide sequence ID" value="NZ_BAAAME010000002.1"/>
</dbReference>
<feature type="compositionally biased region" description="Low complexity" evidence="9">
    <location>
        <begin position="237"/>
        <end position="252"/>
    </location>
</feature>
<gene>
    <name evidence="10" type="ORF">GCM10009710_12350</name>
</gene>
<evidence type="ECO:0000256" key="6">
    <source>
        <dbReference type="ARBA" id="ARBA00023054"/>
    </source>
</evidence>
<keyword evidence="6" id="KW-0175">Coiled coil</keyword>
<dbReference type="Gene3D" id="6.10.250.660">
    <property type="match status" value="1"/>
</dbReference>
<organism evidence="10 11">
    <name type="scientific">Aeromicrobium alkaliterrae</name>
    <dbReference type="NCBI Taxonomy" id="302168"/>
    <lineage>
        <taxon>Bacteria</taxon>
        <taxon>Bacillati</taxon>
        <taxon>Actinomycetota</taxon>
        <taxon>Actinomycetes</taxon>
        <taxon>Propionibacteriales</taxon>
        <taxon>Nocardioidaceae</taxon>
        <taxon>Aeromicrobium</taxon>
    </lineage>
</organism>
<evidence type="ECO:0000256" key="4">
    <source>
        <dbReference type="ARBA" id="ARBA00022490"/>
    </source>
</evidence>
<comment type="similarity">
    <text evidence="2">Belongs to the DivIVA family.</text>
</comment>
<evidence type="ECO:0000256" key="8">
    <source>
        <dbReference type="ARBA" id="ARBA00031737"/>
    </source>
</evidence>
<proteinExistence type="inferred from homology"/>
<evidence type="ECO:0000256" key="9">
    <source>
        <dbReference type="SAM" id="MobiDB-lite"/>
    </source>
</evidence>
<evidence type="ECO:0000256" key="1">
    <source>
        <dbReference type="ARBA" id="ARBA00004496"/>
    </source>
</evidence>
<keyword evidence="4" id="KW-0963">Cytoplasm</keyword>
<dbReference type="PANTHER" id="PTHR35794">
    <property type="entry name" value="CELL DIVISION PROTEIN DIVIVA"/>
    <property type="match status" value="1"/>
</dbReference>
<sequence>MPLTPEDVRNKRFTPVRLREGYDMGEVDQFLDEVESELERLTVENDELRAKVAAASTGEPTGLIPQVAPPVHEPPAPAVTAPPVIPEPTPEPTPEPVAPQPVAKAPSVADASSAAARLLEIASTNADQLMEAAKEEADRIVGEARAKAERLETESRGKADRLETDARIRAQKLDDETKQRREQALASIERERYEAQREVEHLRAYEREYRARLKNYFQTQLEQLASSDNTPEANAAPSQSGNGSSVGSVPGSAPAEPQPRRMRSLLGDDDV</sequence>
<comment type="caution">
    <text evidence="10">The sequence shown here is derived from an EMBL/GenBank/DDBJ whole genome shotgun (WGS) entry which is preliminary data.</text>
</comment>
<dbReference type="PANTHER" id="PTHR35794:SF2">
    <property type="entry name" value="CELL DIVISION PROTEIN DIVIVA"/>
    <property type="match status" value="1"/>
</dbReference>
<evidence type="ECO:0000256" key="3">
    <source>
        <dbReference type="ARBA" id="ARBA00018787"/>
    </source>
</evidence>
<name>A0ABN2JNM2_9ACTN</name>
<evidence type="ECO:0000313" key="10">
    <source>
        <dbReference type="EMBL" id="GAA1733149.1"/>
    </source>
</evidence>
<keyword evidence="7" id="KW-0131">Cell cycle</keyword>
<dbReference type="NCBIfam" id="TIGR03544">
    <property type="entry name" value="DivI1A_domain"/>
    <property type="match status" value="1"/>
</dbReference>
<keyword evidence="11" id="KW-1185">Reference proteome</keyword>
<dbReference type="InterPro" id="IPR007793">
    <property type="entry name" value="DivIVA_fam"/>
</dbReference>
<comment type="subcellular location">
    <subcellularLocation>
        <location evidence="1">Cytoplasm</location>
    </subcellularLocation>
</comment>
<evidence type="ECO:0000313" key="11">
    <source>
        <dbReference type="Proteomes" id="UP001501057"/>
    </source>
</evidence>
<keyword evidence="5" id="KW-0132">Cell division</keyword>
<feature type="region of interest" description="Disordered" evidence="9">
    <location>
        <begin position="147"/>
        <end position="183"/>
    </location>
</feature>
<feature type="region of interest" description="Disordered" evidence="9">
    <location>
        <begin position="55"/>
        <end position="108"/>
    </location>
</feature>
<protein>
    <recommendedName>
        <fullName evidence="3">Cell wall synthesis protein Wag31</fullName>
    </recommendedName>
    <alternativeName>
        <fullName evidence="8">Antigen 84</fullName>
    </alternativeName>
</protein>
<dbReference type="Pfam" id="PF05103">
    <property type="entry name" value="DivIVA"/>
    <property type="match status" value="1"/>
</dbReference>